<evidence type="ECO:0000256" key="7">
    <source>
        <dbReference type="ARBA" id="ARBA00023157"/>
    </source>
</evidence>
<feature type="binding site" evidence="11">
    <location>
        <position position="184"/>
    </location>
    <ligand>
        <name>Mn(2+)</name>
        <dbReference type="ChEBI" id="CHEBI:29035"/>
    </ligand>
</feature>
<dbReference type="RefSeq" id="XP_018845867.2">
    <property type="nucleotide sequence ID" value="XM_018990322.2"/>
</dbReference>
<dbReference type="Gene3D" id="2.60.120.10">
    <property type="entry name" value="Jelly Rolls"/>
    <property type="match status" value="1"/>
</dbReference>
<dbReference type="InterPro" id="IPR019780">
    <property type="entry name" value="Germin_Mn-BS"/>
</dbReference>
<sequence>MASASPPSPPLQDNVDSQLRSHRADLATPARGPRRHQPLHRMTSLPATTMATMMTFTGFLRRPTRTLRLPSSPPRMWMMMKMVGFLFRMAPFCHRLTRCVRKGPNCASRCGKQTVFLNGFTCKNPANVSASDFKTSNLNHVGNTDNFYRSSVTIVTAADFPGLNTLGLSIARTDLDVDGLVMAHSHPRASEMLFVNKGVVIVGFIDTGSKVFQKLLKEGDVFVFPRGLLHYCFNVGYDLATMFSVFNSQNPGMVSVADAMFEQLDSDLKDKLVRRLISLPGPKG</sequence>
<keyword evidence="14" id="KW-1185">Reference proteome</keyword>
<keyword evidence="5 10" id="KW-0479">Metal-binding</keyword>
<dbReference type="KEGG" id="jre:109009723"/>
<feature type="binding site" evidence="10">
    <location>
        <position position="186"/>
    </location>
    <ligand>
        <name>oxalate</name>
        <dbReference type="ChEBI" id="CHEBI:30623"/>
    </ligand>
</feature>
<dbReference type="GO" id="GO:0048046">
    <property type="term" value="C:apoplast"/>
    <property type="evidence" value="ECO:0007669"/>
    <property type="project" value="UniProtKB-SubCell"/>
</dbReference>
<comment type="similarity">
    <text evidence="2 12">Belongs to the germin family.</text>
</comment>
<dbReference type="Pfam" id="PF00190">
    <property type="entry name" value="Cupin_1"/>
    <property type="match status" value="1"/>
</dbReference>
<dbReference type="InParanoid" id="A0A2I4GPP7"/>
<evidence type="ECO:0000256" key="8">
    <source>
        <dbReference type="ARBA" id="ARBA00023180"/>
    </source>
</evidence>
<feature type="binding site" evidence="11">
    <location>
        <position position="230"/>
    </location>
    <ligand>
        <name>Mn(2+)</name>
        <dbReference type="ChEBI" id="CHEBI:29035"/>
    </ligand>
</feature>
<evidence type="ECO:0000256" key="5">
    <source>
        <dbReference type="ARBA" id="ARBA00022723"/>
    </source>
</evidence>
<feature type="binding site" evidence="11">
    <location>
        <position position="191"/>
    </location>
    <ligand>
        <name>Mn(2+)</name>
        <dbReference type="ChEBI" id="CHEBI:29035"/>
    </ligand>
</feature>
<dbReference type="PRINTS" id="PR00325">
    <property type="entry name" value="GERMIN"/>
</dbReference>
<dbReference type="GO" id="GO:0010497">
    <property type="term" value="P:plasmodesmata-mediated intercellular transport"/>
    <property type="evidence" value="ECO:0007669"/>
    <property type="project" value="UniProtKB-ARBA"/>
</dbReference>
<dbReference type="PROSITE" id="PS00725">
    <property type="entry name" value="GERMIN"/>
    <property type="match status" value="1"/>
</dbReference>
<keyword evidence="4 12" id="KW-0964">Secreted</keyword>
<name>A0A2I4GPP7_JUGRE</name>
<reference evidence="15" key="1">
    <citation type="submission" date="2025-08" db="UniProtKB">
        <authorList>
            <consortium name="RefSeq"/>
        </authorList>
    </citation>
    <scope>IDENTIFICATION</scope>
    <source>
        <tissue evidence="15">Leaves</tissue>
    </source>
</reference>
<feature type="binding site" evidence="11">
    <location>
        <position position="186"/>
    </location>
    <ligand>
        <name>Mn(2+)</name>
        <dbReference type="ChEBI" id="CHEBI:29035"/>
    </ligand>
</feature>
<evidence type="ECO:0000256" key="6">
    <source>
        <dbReference type="ARBA" id="ARBA00022729"/>
    </source>
</evidence>
<dbReference type="OrthoDB" id="1921208at2759"/>
<keyword evidence="8" id="KW-0325">Glycoprotein</keyword>
<protein>
    <recommendedName>
        <fullName evidence="12">Germin-like protein</fullName>
    </recommendedName>
</protein>
<evidence type="ECO:0000256" key="10">
    <source>
        <dbReference type="PIRSR" id="PIRSR601929-1"/>
    </source>
</evidence>
<keyword evidence="9 10" id="KW-0464">Manganese</keyword>
<dbReference type="Proteomes" id="UP000235220">
    <property type="component" value="Chromosome 9"/>
</dbReference>
<keyword evidence="6" id="KW-0732">Signal</keyword>
<dbReference type="InterPro" id="IPR001929">
    <property type="entry name" value="Germin"/>
</dbReference>
<dbReference type="SUPFAM" id="SSF51182">
    <property type="entry name" value="RmlC-like cupins"/>
    <property type="match status" value="1"/>
</dbReference>
<evidence type="ECO:0000256" key="11">
    <source>
        <dbReference type="PIRSR" id="PIRSR601929-2"/>
    </source>
</evidence>
<dbReference type="SMART" id="SM00835">
    <property type="entry name" value="Cupin_1"/>
    <property type="match status" value="1"/>
</dbReference>
<evidence type="ECO:0000256" key="12">
    <source>
        <dbReference type="RuleBase" id="RU366015"/>
    </source>
</evidence>
<dbReference type="GO" id="GO:0030145">
    <property type="term" value="F:manganese ion binding"/>
    <property type="evidence" value="ECO:0007669"/>
    <property type="project" value="UniProtKB-UniRule"/>
</dbReference>
<organism evidence="14 15">
    <name type="scientific">Juglans regia</name>
    <name type="common">English walnut</name>
    <dbReference type="NCBI Taxonomy" id="51240"/>
    <lineage>
        <taxon>Eukaryota</taxon>
        <taxon>Viridiplantae</taxon>
        <taxon>Streptophyta</taxon>
        <taxon>Embryophyta</taxon>
        <taxon>Tracheophyta</taxon>
        <taxon>Spermatophyta</taxon>
        <taxon>Magnoliopsida</taxon>
        <taxon>eudicotyledons</taxon>
        <taxon>Gunneridae</taxon>
        <taxon>Pentapetalae</taxon>
        <taxon>rosids</taxon>
        <taxon>fabids</taxon>
        <taxon>Fagales</taxon>
        <taxon>Juglandaceae</taxon>
        <taxon>Juglans</taxon>
    </lineage>
</organism>
<feature type="domain" description="Cupin type-1" evidence="13">
    <location>
        <begin position="136"/>
        <end position="274"/>
    </location>
</feature>
<evidence type="ECO:0000313" key="15">
    <source>
        <dbReference type="RefSeq" id="XP_018845867.2"/>
    </source>
</evidence>
<evidence type="ECO:0000256" key="1">
    <source>
        <dbReference type="ARBA" id="ARBA00004271"/>
    </source>
</evidence>
<dbReference type="AlphaFoldDB" id="A0A2I4GPP7"/>
<evidence type="ECO:0000256" key="2">
    <source>
        <dbReference type="ARBA" id="ARBA00007456"/>
    </source>
</evidence>
<accession>A0A2I4GPP7</accession>
<dbReference type="CDD" id="cd02241">
    <property type="entry name" value="cupin_OxOx"/>
    <property type="match status" value="1"/>
</dbReference>
<proteinExistence type="inferred from homology"/>
<evidence type="ECO:0000256" key="9">
    <source>
        <dbReference type="ARBA" id="ARBA00023211"/>
    </source>
</evidence>
<dbReference type="FunCoup" id="A0A2I4GPP7">
    <property type="interactions" value="57"/>
</dbReference>
<dbReference type="InterPro" id="IPR011051">
    <property type="entry name" value="RmlC_Cupin_sf"/>
</dbReference>
<keyword evidence="3 12" id="KW-0052">Apoplast</keyword>
<gene>
    <name evidence="15" type="primary">LOC109009723</name>
</gene>
<evidence type="ECO:0000256" key="3">
    <source>
        <dbReference type="ARBA" id="ARBA00022523"/>
    </source>
</evidence>
<dbReference type="InterPro" id="IPR006045">
    <property type="entry name" value="Cupin_1"/>
</dbReference>
<dbReference type="PANTHER" id="PTHR31238">
    <property type="entry name" value="GERMIN-LIKE PROTEIN SUBFAMILY 3 MEMBER 3"/>
    <property type="match status" value="1"/>
</dbReference>
<comment type="subcellular location">
    <subcellularLocation>
        <location evidence="1 12">Secreted</location>
        <location evidence="1 12">Extracellular space</location>
        <location evidence="1 12">Apoplast</location>
    </subcellularLocation>
</comment>
<evidence type="ECO:0000259" key="13">
    <source>
        <dbReference type="SMART" id="SM00835"/>
    </source>
</evidence>
<keyword evidence="7" id="KW-1015">Disulfide bond</keyword>
<dbReference type="InterPro" id="IPR014710">
    <property type="entry name" value="RmlC-like_jellyroll"/>
</dbReference>
<evidence type="ECO:0000256" key="4">
    <source>
        <dbReference type="ARBA" id="ARBA00022525"/>
    </source>
</evidence>
<dbReference type="GO" id="GO:2000280">
    <property type="term" value="P:regulation of root development"/>
    <property type="evidence" value="ECO:0007669"/>
    <property type="project" value="UniProtKB-ARBA"/>
</dbReference>
<evidence type="ECO:0000313" key="14">
    <source>
        <dbReference type="Proteomes" id="UP000235220"/>
    </source>
</evidence>
<feature type="binding site" evidence="10">
    <location>
        <position position="191"/>
    </location>
    <ligand>
        <name>oxalate</name>
        <dbReference type="ChEBI" id="CHEBI:30623"/>
    </ligand>
</feature>
<dbReference type="GeneID" id="109009723"/>
<dbReference type="GO" id="GO:0009506">
    <property type="term" value="C:plasmodesma"/>
    <property type="evidence" value="ECO:0007669"/>
    <property type="project" value="UniProtKB-ARBA"/>
</dbReference>
<dbReference type="FunFam" id="2.60.120.10:FF:000025">
    <property type="entry name" value="germin-like protein subfamily 2 member 1"/>
    <property type="match status" value="1"/>
</dbReference>